<dbReference type="Pfam" id="PF04252">
    <property type="entry name" value="SFM1-like"/>
    <property type="match status" value="1"/>
</dbReference>
<comment type="caution">
    <text evidence="1">The sequence shown here is derived from an EMBL/GenBank/DDBJ whole genome shotgun (WGS) entry which is preliminary data.</text>
</comment>
<dbReference type="Proteomes" id="UP000269499">
    <property type="component" value="Unassembled WGS sequence"/>
</dbReference>
<gene>
    <name evidence="1" type="ORF">DRJ26_05295</name>
</gene>
<organism evidence="1 2">
    <name type="scientific">Thermoproteota archaeon</name>
    <dbReference type="NCBI Taxonomy" id="2056631"/>
    <lineage>
        <taxon>Archaea</taxon>
        <taxon>Thermoproteota</taxon>
    </lineage>
</organism>
<dbReference type="InterPro" id="IPR007364">
    <property type="entry name" value="SFM1-like"/>
</dbReference>
<dbReference type="PANTHER" id="PTHR35517:SF1">
    <property type="entry name" value="PROTEIN ARGININE N-METHYLTRANSFERASE SFM1"/>
    <property type="match status" value="1"/>
</dbReference>
<proteinExistence type="predicted"/>
<accession>A0A497EXG8</accession>
<dbReference type="PANTHER" id="PTHR35517">
    <property type="entry name" value="PROTEIN ARGININE N-METHYLTRANSFERASE SFM1"/>
    <property type="match status" value="1"/>
</dbReference>
<dbReference type="EMBL" id="QMRA01000144">
    <property type="protein sequence ID" value="RLE51887.1"/>
    <property type="molecule type" value="Genomic_DNA"/>
</dbReference>
<sequence length="201" mass="22914">FLSKWLWLEYKHASQIAGRDNLTFTNVKDDWEYYKLSQIGRVEKASIVELIENGVIGREDFIFLDPSYSSILHPQDFKSRRGVVVGGILGDHPPRKRTRQLLTSKLARCIARSLGPHQFSIDGSVYMARQVYLGFKLSEIPVQAGLTIKVNKFHEIYLPYAYPLVNGVPLVAPGLIEYLKSDEIVKDEELLIRSGFVGRDF</sequence>
<protein>
    <submittedName>
        <fullName evidence="1">Uncharacterized protein</fullName>
    </submittedName>
</protein>
<evidence type="ECO:0000313" key="2">
    <source>
        <dbReference type="Proteomes" id="UP000269499"/>
    </source>
</evidence>
<dbReference type="AlphaFoldDB" id="A0A497EXG8"/>
<evidence type="ECO:0000313" key="1">
    <source>
        <dbReference type="EMBL" id="RLE51887.1"/>
    </source>
</evidence>
<feature type="non-terminal residue" evidence="1">
    <location>
        <position position="1"/>
    </location>
</feature>
<name>A0A497EXG8_9CREN</name>
<dbReference type="GO" id="GO:0035241">
    <property type="term" value="F:protein-arginine omega-N monomethyltransferase activity"/>
    <property type="evidence" value="ECO:0007669"/>
    <property type="project" value="TreeGrafter"/>
</dbReference>
<reference evidence="1 2" key="1">
    <citation type="submission" date="2018-06" db="EMBL/GenBank/DDBJ databases">
        <title>Extensive metabolic versatility and redundancy in microbially diverse, dynamic hydrothermal sediments.</title>
        <authorList>
            <person name="Dombrowski N."/>
            <person name="Teske A."/>
            <person name="Baker B.J."/>
        </authorList>
    </citation>
    <scope>NUCLEOTIDE SEQUENCE [LARGE SCALE GENOMIC DNA]</scope>
    <source>
        <strain evidence="1">B20_G2</strain>
    </source>
</reference>